<proteinExistence type="predicted"/>
<dbReference type="InterPro" id="IPR012349">
    <property type="entry name" value="Split_barrel_FMN-bd"/>
</dbReference>
<keyword evidence="2" id="KW-1185">Reference proteome</keyword>
<dbReference type="Gene3D" id="2.30.110.10">
    <property type="entry name" value="Electron Transport, Fmn-binding Protein, Chain A"/>
    <property type="match status" value="1"/>
</dbReference>
<organism evidence="1 2">
    <name type="scientific">Novosphingobium indicum</name>
    <dbReference type="NCBI Taxonomy" id="462949"/>
    <lineage>
        <taxon>Bacteria</taxon>
        <taxon>Pseudomonadati</taxon>
        <taxon>Pseudomonadota</taxon>
        <taxon>Alphaproteobacteria</taxon>
        <taxon>Sphingomonadales</taxon>
        <taxon>Sphingomonadaceae</taxon>
        <taxon>Novosphingobium</taxon>
    </lineage>
</organism>
<evidence type="ECO:0000313" key="1">
    <source>
        <dbReference type="EMBL" id="GGN61255.1"/>
    </source>
</evidence>
<sequence>MSSLHDLPQHIFRMIESGVVAEFATMTAKGAPIDTPTYYFPADDMATIDLATGVPNPAKAERARRNSKVGLLIEGRPEEPVVVIRAHAAVRDSDIQSNAIRYLAETGWQGVSHGITWEQARLAVTYWSRIIIENTPERIYWWDNHAALDGPPKVWNAAPGTVWPQSDPAPEAPVSPGNWTPRPWQDVAADAIATGHPAHLSVVDSDGYPLPMRARSVELVDEGFRIAVPKGVPWAFAGPACVTFAGFRTLVGVAEAQGDTVLFRAERALPQHPSTLDTKQVLQPSEATLAKTRSRLEAEMARRGQPLPAIPEEAPERTRIARIRLARIASDAPITGLTAEHGNRST</sequence>
<name>A0ABQ2JZ55_9SPHN</name>
<dbReference type="Proteomes" id="UP000605099">
    <property type="component" value="Unassembled WGS sequence"/>
</dbReference>
<evidence type="ECO:0008006" key="3">
    <source>
        <dbReference type="Google" id="ProtNLM"/>
    </source>
</evidence>
<protein>
    <recommendedName>
        <fullName evidence="3">Hemerythrin HHE cation-binding protein</fullName>
    </recommendedName>
</protein>
<reference evidence="2" key="1">
    <citation type="journal article" date="2019" name="Int. J. Syst. Evol. Microbiol.">
        <title>The Global Catalogue of Microorganisms (GCM) 10K type strain sequencing project: providing services to taxonomists for standard genome sequencing and annotation.</title>
        <authorList>
            <consortium name="The Broad Institute Genomics Platform"/>
            <consortium name="The Broad Institute Genome Sequencing Center for Infectious Disease"/>
            <person name="Wu L."/>
            <person name="Ma J."/>
        </authorList>
    </citation>
    <scope>NUCLEOTIDE SEQUENCE [LARGE SCALE GENOMIC DNA]</scope>
    <source>
        <strain evidence="2">CGMCC 1.6784</strain>
    </source>
</reference>
<dbReference type="SUPFAM" id="SSF50475">
    <property type="entry name" value="FMN-binding split barrel"/>
    <property type="match status" value="1"/>
</dbReference>
<comment type="caution">
    <text evidence="1">The sequence shown here is derived from an EMBL/GenBank/DDBJ whole genome shotgun (WGS) entry which is preliminary data.</text>
</comment>
<accession>A0ABQ2JZ55</accession>
<gene>
    <name evidence="1" type="ORF">GCM10011349_43680</name>
</gene>
<evidence type="ECO:0000313" key="2">
    <source>
        <dbReference type="Proteomes" id="UP000605099"/>
    </source>
</evidence>
<dbReference type="EMBL" id="BMLK01000036">
    <property type="protein sequence ID" value="GGN61255.1"/>
    <property type="molecule type" value="Genomic_DNA"/>
</dbReference>
<dbReference type="RefSeq" id="WP_188823330.1">
    <property type="nucleotide sequence ID" value="NZ_BMLK01000036.1"/>
</dbReference>